<evidence type="ECO:0000256" key="1">
    <source>
        <dbReference type="SAM" id="MobiDB-lite"/>
    </source>
</evidence>
<accession>A0A830HS52</accession>
<feature type="compositionally biased region" description="Pro residues" evidence="1">
    <location>
        <begin position="199"/>
        <end position="210"/>
    </location>
</feature>
<feature type="compositionally biased region" description="Basic and acidic residues" evidence="1">
    <location>
        <begin position="271"/>
        <end position="288"/>
    </location>
</feature>
<sequence>MASSLPQHRGGRLPRSKAMLERMLLLALAIALFATVIDTMISITAIVGLERSSLTRRRSNSLSHRMMTNDDDDGNNADGVVEDDQAAAAVRRRLAHGANQQERIIHKIIPHPLPNVFQFGSSTQLYHIIVSARCFLRDDEEEEEEEGVDQADNMAAPPARRRRAHLVLPALFDHVPAAIIRPPSQQQQQRQHGFVNDRAPPPSPGPPPTPVGMAFGDIFDVDRLKSVLRVVDGRDIENEEVPEIYVSEPPHASLAVHATIQFAHNNNGPRHVGDDKRGNKESQHHSSATEEAAQKLAGQWLYHSKSRLCTARIVNNSGTSSSSLPMLLPRLKDSSITDDLWAATREEVPHRWYRQLSRERLAGTPDPSSARRESVVLCPTQSRCLLRTRLLLPGEKKKSSQPNKQPRLTCDLTCRHGDSGSRATTTFIRNRPDLALWGDADVNVIDVADELIENASNRHFAAESSSAVAKAVQAAIIGRKVHGWENELDSFIPNRTLMQAPSETWDHMEHAMKYAEFCQATESECTMQVLSSPSSSDTSSSYIGGGGSSRWTVLSCSTQDAHGGAYSPGLYACFPWTRDCLERANEIANEAPLTGLWDHPQRVGEPITRRGVSSRSGTLFFGSVAHDDDLRRIFQNLIPAAPLARALARLVQHMNLTFSDDDDDVASSSSSSSSDVDDTNHSMEEEMWMPAHVPFDCVHLRRGDKVQECAQLALDTAKSARVCPPPLDVVIRRVSELARNRSVVVVSDDLHFATRVATGVDSTHPVRIRQEYDDGDDDDTWTRGRRRIIESFAERLLCAHATRFVGHADSTFTQSIVMWRIARNASFDFWPIF</sequence>
<evidence type="ECO:0000313" key="2">
    <source>
        <dbReference type="EMBL" id="GHP09535.1"/>
    </source>
</evidence>
<feature type="region of interest" description="Disordered" evidence="1">
    <location>
        <begin position="57"/>
        <end position="78"/>
    </location>
</feature>
<gene>
    <name evidence="2" type="ORF">PPROV_000827000</name>
</gene>
<dbReference type="AlphaFoldDB" id="A0A830HS52"/>
<dbReference type="Proteomes" id="UP000660262">
    <property type="component" value="Unassembled WGS sequence"/>
</dbReference>
<name>A0A830HS52_9CHLO</name>
<dbReference type="EMBL" id="BNJQ01000025">
    <property type="protein sequence ID" value="GHP09535.1"/>
    <property type="molecule type" value="Genomic_DNA"/>
</dbReference>
<dbReference type="CDD" id="cd11296">
    <property type="entry name" value="O-FucT_like"/>
    <property type="match status" value="1"/>
</dbReference>
<evidence type="ECO:0000313" key="3">
    <source>
        <dbReference type="Proteomes" id="UP000660262"/>
    </source>
</evidence>
<proteinExistence type="predicted"/>
<feature type="region of interest" description="Disordered" evidence="1">
    <location>
        <begin position="265"/>
        <end position="292"/>
    </location>
</feature>
<feature type="region of interest" description="Disordered" evidence="1">
    <location>
        <begin position="661"/>
        <end position="681"/>
    </location>
</feature>
<protein>
    <recommendedName>
        <fullName evidence="4">O-fucosyltransferase family protein</fullName>
    </recommendedName>
</protein>
<organism evidence="2 3">
    <name type="scientific">Pycnococcus provasolii</name>
    <dbReference type="NCBI Taxonomy" id="41880"/>
    <lineage>
        <taxon>Eukaryota</taxon>
        <taxon>Viridiplantae</taxon>
        <taxon>Chlorophyta</taxon>
        <taxon>Pseudoscourfieldiophyceae</taxon>
        <taxon>Pseudoscourfieldiales</taxon>
        <taxon>Pycnococcaceae</taxon>
        <taxon>Pycnococcus</taxon>
    </lineage>
</organism>
<reference evidence="2" key="1">
    <citation type="submission" date="2020-10" db="EMBL/GenBank/DDBJ databases">
        <title>Unveiling of a novel bifunctional photoreceptor, Dualchrome1, isolated from a cosmopolitan green alga.</title>
        <authorList>
            <person name="Suzuki S."/>
            <person name="Kawachi M."/>
        </authorList>
    </citation>
    <scope>NUCLEOTIDE SEQUENCE</scope>
    <source>
        <strain evidence="2">NIES 2893</strain>
    </source>
</reference>
<feature type="compositionally biased region" description="Acidic residues" evidence="1">
    <location>
        <begin position="69"/>
        <end position="78"/>
    </location>
</feature>
<evidence type="ECO:0008006" key="4">
    <source>
        <dbReference type="Google" id="ProtNLM"/>
    </source>
</evidence>
<keyword evidence="3" id="KW-1185">Reference proteome</keyword>
<feature type="region of interest" description="Disordered" evidence="1">
    <location>
        <begin position="183"/>
        <end position="213"/>
    </location>
</feature>
<dbReference type="Gene3D" id="3.40.50.11350">
    <property type="match status" value="1"/>
</dbReference>
<comment type="caution">
    <text evidence="2">The sequence shown here is derived from an EMBL/GenBank/DDBJ whole genome shotgun (WGS) entry which is preliminary data.</text>
</comment>